<gene>
    <name evidence="1" type="ORF">RHMOL_Rhmol02G0053400</name>
</gene>
<organism evidence="1 2">
    <name type="scientific">Rhododendron molle</name>
    <name type="common">Chinese azalea</name>
    <name type="synonym">Azalea mollis</name>
    <dbReference type="NCBI Taxonomy" id="49168"/>
    <lineage>
        <taxon>Eukaryota</taxon>
        <taxon>Viridiplantae</taxon>
        <taxon>Streptophyta</taxon>
        <taxon>Embryophyta</taxon>
        <taxon>Tracheophyta</taxon>
        <taxon>Spermatophyta</taxon>
        <taxon>Magnoliopsida</taxon>
        <taxon>eudicotyledons</taxon>
        <taxon>Gunneridae</taxon>
        <taxon>Pentapetalae</taxon>
        <taxon>asterids</taxon>
        <taxon>Ericales</taxon>
        <taxon>Ericaceae</taxon>
        <taxon>Ericoideae</taxon>
        <taxon>Rhodoreae</taxon>
        <taxon>Rhododendron</taxon>
    </lineage>
</organism>
<proteinExistence type="predicted"/>
<evidence type="ECO:0000313" key="2">
    <source>
        <dbReference type="Proteomes" id="UP001062846"/>
    </source>
</evidence>
<name>A0ACC0PLP3_RHOML</name>
<dbReference type="Proteomes" id="UP001062846">
    <property type="component" value="Chromosome 2"/>
</dbReference>
<sequence>MATEALAIRMGVQLGQSLGLQNVLIEGDSQAVINMINRLVMVNQEVKIIIEDIKVLSRSFASCIFSYSHRSSNSVAHLLASKGLIGLGYSRWTESPPFGFLIPCLGMKVPLDVLVLK</sequence>
<keyword evidence="2" id="KW-1185">Reference proteome</keyword>
<evidence type="ECO:0000313" key="1">
    <source>
        <dbReference type="EMBL" id="KAI8566600.1"/>
    </source>
</evidence>
<reference evidence="1" key="1">
    <citation type="submission" date="2022-02" db="EMBL/GenBank/DDBJ databases">
        <title>Plant Genome Project.</title>
        <authorList>
            <person name="Zhang R.-G."/>
        </authorList>
    </citation>
    <scope>NUCLEOTIDE SEQUENCE</scope>
    <source>
        <strain evidence="1">AT1</strain>
    </source>
</reference>
<protein>
    <submittedName>
        <fullName evidence="1">Uncharacterized protein</fullName>
    </submittedName>
</protein>
<comment type="caution">
    <text evidence="1">The sequence shown here is derived from an EMBL/GenBank/DDBJ whole genome shotgun (WGS) entry which is preliminary data.</text>
</comment>
<accession>A0ACC0PLP3</accession>
<dbReference type="EMBL" id="CM046389">
    <property type="protein sequence ID" value="KAI8566600.1"/>
    <property type="molecule type" value="Genomic_DNA"/>
</dbReference>